<feature type="DNA-binding region" description="H-T-H motif" evidence="2">
    <location>
        <begin position="79"/>
        <end position="98"/>
    </location>
</feature>
<evidence type="ECO:0000313" key="5">
    <source>
        <dbReference type="Proteomes" id="UP000199546"/>
    </source>
</evidence>
<dbReference type="AlphaFoldDB" id="A0A1I6YPU7"/>
<name>A0A1I6YPU7_9ACTN</name>
<dbReference type="SUPFAM" id="SSF46689">
    <property type="entry name" value="Homeodomain-like"/>
    <property type="match status" value="1"/>
</dbReference>
<evidence type="ECO:0000259" key="3">
    <source>
        <dbReference type="PROSITE" id="PS50977"/>
    </source>
</evidence>
<reference evidence="5" key="1">
    <citation type="submission" date="2016-10" db="EMBL/GenBank/DDBJ databases">
        <authorList>
            <person name="Varghese N."/>
            <person name="Submissions S."/>
        </authorList>
    </citation>
    <scope>NUCLEOTIDE SEQUENCE [LARGE SCALE GENOMIC DNA]</scope>
    <source>
        <strain evidence="5">DSM 46136</strain>
    </source>
</reference>
<evidence type="ECO:0000256" key="1">
    <source>
        <dbReference type="ARBA" id="ARBA00023125"/>
    </source>
</evidence>
<feature type="domain" description="HTH tetR-type" evidence="3">
    <location>
        <begin position="56"/>
        <end position="116"/>
    </location>
</feature>
<dbReference type="PROSITE" id="PS50977">
    <property type="entry name" value="HTH_TETR_2"/>
    <property type="match status" value="1"/>
</dbReference>
<dbReference type="Gene3D" id="1.10.357.10">
    <property type="entry name" value="Tetracycline Repressor, domain 2"/>
    <property type="match status" value="1"/>
</dbReference>
<gene>
    <name evidence="4" type="ORF">SAMN05660657_01329</name>
</gene>
<evidence type="ECO:0000256" key="2">
    <source>
        <dbReference type="PROSITE-ProRule" id="PRU00335"/>
    </source>
</evidence>
<sequence length="250" mass="27555">MDDSNRPPVVPAARVSRLTRPSVREQVVPFPRDPRPYDRPVVAAMVSPDDLTEEDAHRRVRILLALATCMATKGYRATTASDTAREGRVSKTVVYAHFRDTEHCLLELYTRATDKMLETVHAAQQRAAAEGLSWPHRLRTAVRAHLEVLAADPDVAWAALVEEQAAGRPALALRRQVIDRYVELICGVASDLAEQHPGEVRPVDRALVLAAVGGLNELMLARVERGEATALDEDTDVATEVLVQLVARRP</sequence>
<evidence type="ECO:0000313" key="4">
    <source>
        <dbReference type="EMBL" id="SFT52492.1"/>
    </source>
</evidence>
<accession>A0A1I6YPU7</accession>
<dbReference type="EMBL" id="FPBA01000003">
    <property type="protein sequence ID" value="SFT52492.1"/>
    <property type="molecule type" value="Genomic_DNA"/>
</dbReference>
<keyword evidence="5" id="KW-1185">Reference proteome</keyword>
<dbReference type="InterPro" id="IPR009057">
    <property type="entry name" value="Homeodomain-like_sf"/>
</dbReference>
<proteinExistence type="predicted"/>
<organism evidence="4 5">
    <name type="scientific">Geodermatophilus amargosae</name>
    <dbReference type="NCBI Taxonomy" id="1296565"/>
    <lineage>
        <taxon>Bacteria</taxon>
        <taxon>Bacillati</taxon>
        <taxon>Actinomycetota</taxon>
        <taxon>Actinomycetes</taxon>
        <taxon>Geodermatophilales</taxon>
        <taxon>Geodermatophilaceae</taxon>
        <taxon>Geodermatophilus</taxon>
    </lineage>
</organism>
<dbReference type="GO" id="GO:0003677">
    <property type="term" value="F:DNA binding"/>
    <property type="evidence" value="ECO:0007669"/>
    <property type="project" value="UniProtKB-UniRule"/>
</dbReference>
<keyword evidence="1 2" id="KW-0238">DNA-binding</keyword>
<protein>
    <submittedName>
        <fullName evidence="4">Transcriptional regulator, TetR family</fullName>
    </submittedName>
</protein>
<dbReference type="Proteomes" id="UP000199546">
    <property type="component" value="Unassembled WGS sequence"/>
</dbReference>
<dbReference type="Pfam" id="PF00440">
    <property type="entry name" value="TetR_N"/>
    <property type="match status" value="1"/>
</dbReference>
<dbReference type="STRING" id="1296565.SAMN05660657_01329"/>
<dbReference type="InterPro" id="IPR001647">
    <property type="entry name" value="HTH_TetR"/>
</dbReference>